<name>T1CQN4_9ZZZZ</name>
<dbReference type="GO" id="GO:0005886">
    <property type="term" value="C:plasma membrane"/>
    <property type="evidence" value="ECO:0007669"/>
    <property type="project" value="TreeGrafter"/>
</dbReference>
<proteinExistence type="predicted"/>
<dbReference type="PANTHER" id="PTHR32063">
    <property type="match status" value="1"/>
</dbReference>
<evidence type="ECO:0000313" key="1">
    <source>
        <dbReference type="EMBL" id="EQD71440.1"/>
    </source>
</evidence>
<dbReference type="EMBL" id="AUZX01004223">
    <property type="protein sequence ID" value="EQD71440.1"/>
    <property type="molecule type" value="Genomic_DNA"/>
</dbReference>
<protein>
    <submittedName>
        <fullName evidence="1">Acriflavin resistance protein</fullName>
    </submittedName>
</protein>
<dbReference type="GO" id="GO:0042910">
    <property type="term" value="F:xenobiotic transmembrane transporter activity"/>
    <property type="evidence" value="ECO:0007669"/>
    <property type="project" value="TreeGrafter"/>
</dbReference>
<dbReference type="Gene3D" id="3.30.70.1320">
    <property type="entry name" value="Multidrug efflux transporter AcrB pore domain like"/>
    <property type="match status" value="1"/>
</dbReference>
<accession>T1CQN4</accession>
<dbReference type="Gene3D" id="3.30.70.1430">
    <property type="entry name" value="Multidrug efflux transporter AcrB pore domain"/>
    <property type="match status" value="1"/>
</dbReference>
<dbReference type="SUPFAM" id="SSF82693">
    <property type="entry name" value="Multidrug efflux transporter AcrB pore domain, PN1, PN2, PC1 and PC2 subdomains"/>
    <property type="match status" value="2"/>
</dbReference>
<dbReference type="AlphaFoldDB" id="T1CQN4"/>
<gene>
    <name evidence="1" type="ORF">B1A_05789</name>
</gene>
<reference evidence="1" key="2">
    <citation type="journal article" date="2014" name="ISME J.">
        <title>Microbial stratification in low pH oxic and suboxic macroscopic growths along an acid mine drainage.</title>
        <authorList>
            <person name="Mendez-Garcia C."/>
            <person name="Mesa V."/>
            <person name="Sprenger R.R."/>
            <person name="Richter M."/>
            <person name="Diez M.S."/>
            <person name="Solano J."/>
            <person name="Bargiela R."/>
            <person name="Golyshina O.V."/>
            <person name="Manteca A."/>
            <person name="Ramos J.L."/>
            <person name="Gallego J.R."/>
            <person name="Llorente I."/>
            <person name="Martins Dos Santos V.A."/>
            <person name="Jensen O.N."/>
            <person name="Pelaez A.I."/>
            <person name="Sanchez J."/>
            <person name="Ferrer M."/>
        </authorList>
    </citation>
    <scope>NUCLEOTIDE SEQUENCE</scope>
</reference>
<dbReference type="InterPro" id="IPR001036">
    <property type="entry name" value="Acrflvin-R"/>
</dbReference>
<comment type="caution">
    <text evidence="1">The sequence shown here is derived from an EMBL/GenBank/DDBJ whole genome shotgun (WGS) entry which is preliminary data.</text>
</comment>
<dbReference type="PANTHER" id="PTHR32063:SF28">
    <property type="entry name" value="BLR2861 PROTEIN"/>
    <property type="match status" value="1"/>
</dbReference>
<reference evidence="1" key="1">
    <citation type="submission" date="2013-08" db="EMBL/GenBank/DDBJ databases">
        <authorList>
            <person name="Mendez C."/>
            <person name="Richter M."/>
            <person name="Ferrer M."/>
            <person name="Sanchez J."/>
        </authorList>
    </citation>
    <scope>NUCLEOTIDE SEQUENCE</scope>
</reference>
<dbReference type="Pfam" id="PF00873">
    <property type="entry name" value="ACR_tran"/>
    <property type="match status" value="1"/>
</dbReference>
<dbReference type="Gene3D" id="1.20.1640.10">
    <property type="entry name" value="Multidrug efflux transporter AcrB transmembrane domain"/>
    <property type="match status" value="1"/>
</dbReference>
<sequence length="163" mass="17491">MLATSLSLVILLLGLRAWTEMAVRQYPKVTSTLVTVTTAYPGASSSTVLGFVTARLEQAIASAPGIDYMTATSSQGTSTITVYMRLNYNPNAAVAQIMSKVQQVQNQLPTGTQAPVINETVGNQTALMYLAFYSNTLSQQQVNDYVLRVVQPKIQGVRGVGQA</sequence>
<feature type="non-terminal residue" evidence="1">
    <location>
        <position position="163"/>
    </location>
</feature>
<organism evidence="1">
    <name type="scientific">mine drainage metagenome</name>
    <dbReference type="NCBI Taxonomy" id="410659"/>
    <lineage>
        <taxon>unclassified sequences</taxon>
        <taxon>metagenomes</taxon>
        <taxon>ecological metagenomes</taxon>
    </lineage>
</organism>